<evidence type="ECO:0000256" key="1">
    <source>
        <dbReference type="SAM" id="SignalP"/>
    </source>
</evidence>
<name>A0A0M8MJK9_9FLAO</name>
<feature type="signal peptide" evidence="1">
    <location>
        <begin position="1"/>
        <end position="19"/>
    </location>
</feature>
<proteinExistence type="predicted"/>
<feature type="domain" description="DUF2059" evidence="2">
    <location>
        <begin position="74"/>
        <end position="125"/>
    </location>
</feature>
<evidence type="ECO:0000313" key="3">
    <source>
        <dbReference type="EMBL" id="KOS07541.1"/>
    </source>
</evidence>
<dbReference type="InterPro" id="IPR018637">
    <property type="entry name" value="DUF2059"/>
</dbReference>
<dbReference type="EMBL" id="LIYD01000005">
    <property type="protein sequence ID" value="KOS07541.1"/>
    <property type="molecule type" value="Genomic_DNA"/>
</dbReference>
<accession>A0A0M8MJK9</accession>
<protein>
    <recommendedName>
        <fullName evidence="2">DUF2059 domain-containing protein</fullName>
    </recommendedName>
</protein>
<dbReference type="STRING" id="1202724.AM493_16950"/>
<feature type="chain" id="PRO_5005818504" description="DUF2059 domain-containing protein" evidence="1">
    <location>
        <begin position="20"/>
        <end position="138"/>
    </location>
</feature>
<gene>
    <name evidence="3" type="ORF">AM493_16950</name>
</gene>
<comment type="caution">
    <text evidence="3">The sequence shown here is derived from an EMBL/GenBank/DDBJ whole genome shotgun (WGS) entry which is preliminary data.</text>
</comment>
<dbReference type="Pfam" id="PF09832">
    <property type="entry name" value="DUF2059"/>
    <property type="match status" value="1"/>
</dbReference>
<keyword evidence="1" id="KW-0732">Signal</keyword>
<dbReference type="RefSeq" id="WP_054409232.1">
    <property type="nucleotide sequence ID" value="NZ_FOYA01000011.1"/>
</dbReference>
<reference evidence="3 4" key="1">
    <citation type="submission" date="2015-08" db="EMBL/GenBank/DDBJ databases">
        <title>Whole genome sequence of Flavobacterium akiainvivens IK-1T, from decaying Wikstroemia oahuensis, an endemic Hawaiian shrub.</title>
        <authorList>
            <person name="Wan X."/>
            <person name="Hou S."/>
            <person name="Saito J."/>
            <person name="Donachie S."/>
        </authorList>
    </citation>
    <scope>NUCLEOTIDE SEQUENCE [LARGE SCALE GENOMIC DNA]</scope>
    <source>
        <strain evidence="3 4">IK-1</strain>
    </source>
</reference>
<sequence length="138" mass="15877">MKKIFLIFTFALAAQFALAQDTEKEAFKADCLKMMDLGGAPGQYNAAIESMLKNVPEEKHAAIRKDLLESIRHMQEKLATLYMEEFTHDEIKAIIAYYQSPAGKKFAEKSGLIYERSQKFAMEWNLELKEIVKKHQVN</sequence>
<evidence type="ECO:0000259" key="2">
    <source>
        <dbReference type="Pfam" id="PF09832"/>
    </source>
</evidence>
<dbReference type="PATRIC" id="fig|1202724.3.peg.3518"/>
<dbReference type="OrthoDB" id="1143459at2"/>
<evidence type="ECO:0000313" key="4">
    <source>
        <dbReference type="Proteomes" id="UP000037755"/>
    </source>
</evidence>
<dbReference type="Proteomes" id="UP000037755">
    <property type="component" value="Unassembled WGS sequence"/>
</dbReference>
<dbReference type="AlphaFoldDB" id="A0A0M8MJK9"/>
<keyword evidence="4" id="KW-1185">Reference proteome</keyword>
<organism evidence="3 4">
    <name type="scientific">Flavobacterium akiainvivens</name>
    <dbReference type="NCBI Taxonomy" id="1202724"/>
    <lineage>
        <taxon>Bacteria</taxon>
        <taxon>Pseudomonadati</taxon>
        <taxon>Bacteroidota</taxon>
        <taxon>Flavobacteriia</taxon>
        <taxon>Flavobacteriales</taxon>
        <taxon>Flavobacteriaceae</taxon>
        <taxon>Flavobacterium</taxon>
    </lineage>
</organism>